<proteinExistence type="predicted"/>
<keyword evidence="3" id="KW-0436">Ligase</keyword>
<dbReference type="InterPro" id="IPR029045">
    <property type="entry name" value="ClpP/crotonase-like_dom_sf"/>
</dbReference>
<dbReference type="GO" id="GO:0004075">
    <property type="term" value="F:biotin carboxylase activity"/>
    <property type="evidence" value="ECO:0007669"/>
    <property type="project" value="UniProtKB-EC"/>
</dbReference>
<organism evidence="3">
    <name type="scientific">hydrocarbon metagenome</name>
    <dbReference type="NCBI Taxonomy" id="938273"/>
    <lineage>
        <taxon>unclassified sequences</taxon>
        <taxon>metagenomes</taxon>
        <taxon>ecological metagenomes</taxon>
    </lineage>
</organism>
<comment type="caution">
    <text evidence="3">The sequence shown here is derived from an EMBL/GenBank/DDBJ whole genome shotgun (WGS) entry which is preliminary data.</text>
</comment>
<dbReference type="SUPFAM" id="SSF52096">
    <property type="entry name" value="ClpP/crotonase"/>
    <property type="match status" value="2"/>
</dbReference>
<evidence type="ECO:0000259" key="2">
    <source>
        <dbReference type="PROSITE" id="PS50989"/>
    </source>
</evidence>
<dbReference type="PROSITE" id="PS50980">
    <property type="entry name" value="COA_CT_NTER"/>
    <property type="match status" value="1"/>
</dbReference>
<gene>
    <name evidence="3" type="ORF">ASZ90_006833</name>
</gene>
<dbReference type="InterPro" id="IPR011762">
    <property type="entry name" value="COA_CT_N"/>
</dbReference>
<evidence type="ECO:0000259" key="1">
    <source>
        <dbReference type="PROSITE" id="PS50980"/>
    </source>
</evidence>
<dbReference type="PANTHER" id="PTHR22855:SF13">
    <property type="entry name" value="METHYLCROTONOYL-COA CARBOXYLASE BETA CHAIN, MITOCHONDRIAL"/>
    <property type="match status" value="1"/>
</dbReference>
<sequence>MKKETDIKTIRHELAEMIRRHAYGLDENRPDAVAKRQKKNQRTARTNVDDLCDSGSFIEYGGLAIAAQRGRRSEEDLINKTPADGLIAGIGSINSSLFKEDASRCMVMAYDYTVLAGTQGYFNHKKMDRMLKLAHEQSLPLVLLAEGGGGRPGDVDAIGIMTAGLDLSTFSAFAKLSGRVPLIGVVSGPCFAGNAALLGCCDVIIATKNSNIGMGGPVMIEGGGLGIFKPEEIGPIDVQSQNGVVDIEVADDLEAVAVAKKYFSYFQGATINWEAADQYRLRELIPENNKRAYNVRTVIKTLADTDSFLELRPKFGPGIITGFIRIEGRPFGLIANNCMHMAGAIEAEGADKAARLMQICQAHGLPVLSLCDTPGFMVGPEVEKRAQVRHVCRMFVISSHLTVPYFTVVLRRGYGLGVMAMAKGGFHESFFTASWPTGEFGAMGIEGAIKAGFKKELSAVEDPNERKKLYEQLVDELYKRGKAINMASYLEIDSVIDPADTRKWIMQGIKSVPVQQSSGEGHNFIDPW</sequence>
<dbReference type="EMBL" id="LNQE01000909">
    <property type="protein sequence ID" value="KUG23391.1"/>
    <property type="molecule type" value="Genomic_DNA"/>
</dbReference>
<dbReference type="Gene3D" id="3.90.226.10">
    <property type="entry name" value="2-enoyl-CoA Hydratase, Chain A, domain 1"/>
    <property type="match status" value="2"/>
</dbReference>
<dbReference type="InterPro" id="IPR034733">
    <property type="entry name" value="AcCoA_carboxyl_beta"/>
</dbReference>
<dbReference type="PROSITE" id="PS50989">
    <property type="entry name" value="COA_CT_CTER"/>
    <property type="match status" value="1"/>
</dbReference>
<protein>
    <submittedName>
        <fullName evidence="3">Biotin carboxylase</fullName>
        <ecNumber evidence="3">6.3.4.14</ecNumber>
    </submittedName>
</protein>
<accession>A0A0W8FR25</accession>
<name>A0A0W8FR25_9ZZZZ</name>
<dbReference type="InterPro" id="IPR011763">
    <property type="entry name" value="COA_CT_C"/>
</dbReference>
<dbReference type="GO" id="GO:0006552">
    <property type="term" value="P:L-leucine catabolic process"/>
    <property type="evidence" value="ECO:0007669"/>
    <property type="project" value="TreeGrafter"/>
</dbReference>
<dbReference type="AlphaFoldDB" id="A0A0W8FR25"/>
<dbReference type="InterPro" id="IPR045190">
    <property type="entry name" value="MCCB/AccD1-like"/>
</dbReference>
<dbReference type="EC" id="6.3.4.14" evidence="3"/>
<dbReference type="GO" id="GO:1905202">
    <property type="term" value="C:methylcrotonoyl-CoA carboxylase complex"/>
    <property type="evidence" value="ECO:0007669"/>
    <property type="project" value="TreeGrafter"/>
</dbReference>
<feature type="domain" description="CoA carboxyltransferase N-terminal" evidence="1">
    <location>
        <begin position="1"/>
        <end position="279"/>
    </location>
</feature>
<reference evidence="3" key="1">
    <citation type="journal article" date="2015" name="Proc. Natl. Acad. Sci. U.S.A.">
        <title>Networks of energetic and metabolic interactions define dynamics in microbial communities.</title>
        <authorList>
            <person name="Embree M."/>
            <person name="Liu J.K."/>
            <person name="Al-Bassam M.M."/>
            <person name="Zengler K."/>
        </authorList>
    </citation>
    <scope>NUCLEOTIDE SEQUENCE</scope>
</reference>
<feature type="domain" description="CoA carboxyltransferase C-terminal" evidence="2">
    <location>
        <begin position="272"/>
        <end position="511"/>
    </location>
</feature>
<dbReference type="PANTHER" id="PTHR22855">
    <property type="entry name" value="ACETYL, PROPIONYL, PYRUVATE, AND GLUTACONYL CARBOXYLASE-RELATED"/>
    <property type="match status" value="1"/>
</dbReference>
<dbReference type="Pfam" id="PF01039">
    <property type="entry name" value="Carboxyl_trans"/>
    <property type="match status" value="1"/>
</dbReference>
<dbReference type="GO" id="GO:0004485">
    <property type="term" value="F:methylcrotonoyl-CoA carboxylase activity"/>
    <property type="evidence" value="ECO:0007669"/>
    <property type="project" value="TreeGrafter"/>
</dbReference>
<evidence type="ECO:0000313" key="3">
    <source>
        <dbReference type="EMBL" id="KUG23391.1"/>
    </source>
</evidence>